<sequence length="211" mass="24457">MKEITTKNLSVMSLPSRPFHWPGGIPPEVRPDPYGDRTWEEIFEDTKGWLLFVRENWISRETANVPTTDGDYEVRQRRQLVEAWAKTTQRFRDSFEYVQQAYPEETLSKTSESFPTSASFVCLAPLTETYRSNRSKWTKLNILSYRLDGEMGHCLEDYSHAGVDPNPATFPDPSKFTFTDFLSWYGLEMANFAEIVMIRTVTVLFTSYGMS</sequence>
<evidence type="ECO:0000313" key="1">
    <source>
        <dbReference type="EMBL" id="PYI02449.1"/>
    </source>
</evidence>
<gene>
    <name evidence="1" type="ORF">BO78DRAFT_410584</name>
</gene>
<evidence type="ECO:0000313" key="2">
    <source>
        <dbReference type="Proteomes" id="UP000248423"/>
    </source>
</evidence>
<dbReference type="STRING" id="1448318.A0A319ENU8"/>
<dbReference type="EMBL" id="KZ826394">
    <property type="protein sequence ID" value="PYI02449.1"/>
    <property type="molecule type" value="Genomic_DNA"/>
</dbReference>
<dbReference type="Proteomes" id="UP000248423">
    <property type="component" value="Unassembled WGS sequence"/>
</dbReference>
<proteinExistence type="predicted"/>
<organism evidence="1 2">
    <name type="scientific">Aspergillus sclerotiicarbonarius (strain CBS 121057 / IBT 28362)</name>
    <dbReference type="NCBI Taxonomy" id="1448318"/>
    <lineage>
        <taxon>Eukaryota</taxon>
        <taxon>Fungi</taxon>
        <taxon>Dikarya</taxon>
        <taxon>Ascomycota</taxon>
        <taxon>Pezizomycotina</taxon>
        <taxon>Eurotiomycetes</taxon>
        <taxon>Eurotiomycetidae</taxon>
        <taxon>Eurotiales</taxon>
        <taxon>Aspergillaceae</taxon>
        <taxon>Aspergillus</taxon>
        <taxon>Aspergillus subgen. Circumdati</taxon>
    </lineage>
</organism>
<keyword evidence="2" id="KW-1185">Reference proteome</keyword>
<dbReference type="OrthoDB" id="5396831at2759"/>
<dbReference type="VEuPathDB" id="FungiDB:BO78DRAFT_410584"/>
<protein>
    <submittedName>
        <fullName evidence="1">Uncharacterized protein</fullName>
    </submittedName>
</protein>
<accession>A0A319ENU8</accession>
<name>A0A319ENU8_ASPSB</name>
<dbReference type="AlphaFoldDB" id="A0A319ENU8"/>
<reference evidence="1 2" key="1">
    <citation type="submission" date="2018-02" db="EMBL/GenBank/DDBJ databases">
        <title>The genomes of Aspergillus section Nigri reveals drivers in fungal speciation.</title>
        <authorList>
            <consortium name="DOE Joint Genome Institute"/>
            <person name="Vesth T.C."/>
            <person name="Nybo J."/>
            <person name="Theobald S."/>
            <person name="Brandl J."/>
            <person name="Frisvad J.C."/>
            <person name="Nielsen K.F."/>
            <person name="Lyhne E.K."/>
            <person name="Kogle M.E."/>
            <person name="Kuo A."/>
            <person name="Riley R."/>
            <person name="Clum A."/>
            <person name="Nolan M."/>
            <person name="Lipzen A."/>
            <person name="Salamov A."/>
            <person name="Henrissat B."/>
            <person name="Wiebenga A."/>
            <person name="De vries R.P."/>
            <person name="Grigoriev I.V."/>
            <person name="Mortensen U.H."/>
            <person name="Andersen M.R."/>
            <person name="Baker S.E."/>
        </authorList>
    </citation>
    <scope>NUCLEOTIDE SEQUENCE [LARGE SCALE GENOMIC DNA]</scope>
    <source>
        <strain evidence="1 2">CBS 121057</strain>
    </source>
</reference>